<sequence>MKITMITRFLSRLTLCVVLLSSFCGYAQPISITTWNIEWLTLNPDAPDDKGKRSEADFQALSRHFQRFSPDVLAFQEVDSIAAIQKVVGNEYRIVLSERAMPQHQQHQFSKLNQYTGFAIKSTIPFDTPADIDLYGRANHKLRFATYVILYPDNPNEIHLLSVHLKAGCAGAFHPNTDSCQILKTQGKALNRWLQERERHQHAFMILGDFNHNLAYQGDWLWKIINQELNKPVQLATQETPARCQVRSRRQPDKLHRFRSLIDHIIVSSQVSYQQVQQMIFPNDEVLRYRLSDHCPIHGQFHW</sequence>
<dbReference type="PANTHER" id="PTHR15822:SF4">
    <property type="entry name" value="TYROSYL-DNA PHOSPHODIESTERASE 2"/>
    <property type="match status" value="1"/>
</dbReference>
<evidence type="ECO:0000256" key="9">
    <source>
        <dbReference type="SAM" id="SignalP"/>
    </source>
</evidence>
<evidence type="ECO:0000256" key="6">
    <source>
        <dbReference type="ARBA" id="ARBA00022801"/>
    </source>
</evidence>
<evidence type="ECO:0000259" key="10">
    <source>
        <dbReference type="Pfam" id="PF03372"/>
    </source>
</evidence>
<dbReference type="SUPFAM" id="SSF56219">
    <property type="entry name" value="DNase I-like"/>
    <property type="match status" value="1"/>
</dbReference>
<organism evidence="11">
    <name type="scientific">bacterium 19MO03SA05</name>
    <dbReference type="NCBI Taxonomy" id="2920620"/>
    <lineage>
        <taxon>Bacteria</taxon>
    </lineage>
</organism>
<dbReference type="EMBL" id="CP095351">
    <property type="protein sequence ID" value="XAG85887.1"/>
    <property type="molecule type" value="Genomic_DNA"/>
</dbReference>
<keyword evidence="5" id="KW-0227">DNA damage</keyword>
<keyword evidence="6" id="KW-0378">Hydrolase</keyword>
<dbReference type="InterPro" id="IPR005135">
    <property type="entry name" value="Endo/exonuclease/phosphatase"/>
</dbReference>
<dbReference type="GO" id="GO:0006281">
    <property type="term" value="P:DNA repair"/>
    <property type="evidence" value="ECO:0007669"/>
    <property type="project" value="UniProtKB-KW"/>
</dbReference>
<evidence type="ECO:0000256" key="8">
    <source>
        <dbReference type="ARBA" id="ARBA00023204"/>
    </source>
</evidence>
<evidence type="ECO:0000313" key="11">
    <source>
        <dbReference type="EMBL" id="XAG85887.1"/>
    </source>
</evidence>
<evidence type="ECO:0000256" key="2">
    <source>
        <dbReference type="ARBA" id="ARBA00001946"/>
    </source>
</evidence>
<feature type="signal peptide" evidence="9">
    <location>
        <begin position="1"/>
        <end position="27"/>
    </location>
</feature>
<gene>
    <name evidence="11" type="ORF">MRM63_16865</name>
</gene>
<reference evidence="11" key="1">
    <citation type="submission" date="2022-03" db="EMBL/GenBank/DDBJ databases">
        <title>Sea Food Isolates.</title>
        <authorList>
            <person name="Li c."/>
        </authorList>
    </citation>
    <scope>NUCLEOTIDE SEQUENCE</scope>
    <source>
        <strain evidence="11">19MO03SA05</strain>
    </source>
</reference>
<proteinExistence type="predicted"/>
<dbReference type="GO" id="GO:0016787">
    <property type="term" value="F:hydrolase activity"/>
    <property type="evidence" value="ECO:0007669"/>
    <property type="project" value="UniProtKB-KW"/>
</dbReference>
<accession>A0AAU6VHD9</accession>
<keyword evidence="3" id="KW-0540">Nuclease</keyword>
<dbReference type="InterPro" id="IPR036691">
    <property type="entry name" value="Endo/exonu/phosph_ase_sf"/>
</dbReference>
<dbReference type="GO" id="GO:0004519">
    <property type="term" value="F:endonuclease activity"/>
    <property type="evidence" value="ECO:0007669"/>
    <property type="project" value="UniProtKB-KW"/>
</dbReference>
<dbReference type="Gene3D" id="3.60.10.10">
    <property type="entry name" value="Endonuclease/exonuclease/phosphatase"/>
    <property type="match status" value="1"/>
</dbReference>
<dbReference type="AlphaFoldDB" id="A0AAU6VHD9"/>
<comment type="cofactor">
    <cofactor evidence="1">
        <name>Mn(2+)</name>
        <dbReference type="ChEBI" id="CHEBI:29035"/>
    </cofactor>
</comment>
<keyword evidence="11" id="KW-0255">Endonuclease</keyword>
<comment type="cofactor">
    <cofactor evidence="2">
        <name>Mg(2+)</name>
        <dbReference type="ChEBI" id="CHEBI:18420"/>
    </cofactor>
</comment>
<evidence type="ECO:0000256" key="7">
    <source>
        <dbReference type="ARBA" id="ARBA00022842"/>
    </source>
</evidence>
<dbReference type="GO" id="GO:0046872">
    <property type="term" value="F:metal ion binding"/>
    <property type="evidence" value="ECO:0007669"/>
    <property type="project" value="UniProtKB-KW"/>
</dbReference>
<feature type="chain" id="PRO_5043369188" evidence="9">
    <location>
        <begin position="28"/>
        <end position="303"/>
    </location>
</feature>
<keyword evidence="4" id="KW-0479">Metal-binding</keyword>
<keyword evidence="9" id="KW-0732">Signal</keyword>
<keyword evidence="7" id="KW-0460">Magnesium</keyword>
<dbReference type="Pfam" id="PF03372">
    <property type="entry name" value="Exo_endo_phos"/>
    <property type="match status" value="1"/>
</dbReference>
<dbReference type="PANTHER" id="PTHR15822">
    <property type="entry name" value="TRAF AND TNF RECEPTOR-ASSOCIATED PROTEIN"/>
    <property type="match status" value="1"/>
</dbReference>
<evidence type="ECO:0000256" key="5">
    <source>
        <dbReference type="ARBA" id="ARBA00022763"/>
    </source>
</evidence>
<feature type="domain" description="Endonuclease/exonuclease/phosphatase" evidence="10">
    <location>
        <begin position="34"/>
        <end position="294"/>
    </location>
</feature>
<name>A0AAU6VHD9_UNCXX</name>
<evidence type="ECO:0000256" key="1">
    <source>
        <dbReference type="ARBA" id="ARBA00001936"/>
    </source>
</evidence>
<protein>
    <submittedName>
        <fullName evidence="11">Endonuclease/exonuclease/phosphatase family protein</fullName>
    </submittedName>
</protein>
<dbReference type="InterPro" id="IPR051547">
    <property type="entry name" value="TDP2-like"/>
</dbReference>
<evidence type="ECO:0000256" key="3">
    <source>
        <dbReference type="ARBA" id="ARBA00022722"/>
    </source>
</evidence>
<evidence type="ECO:0000256" key="4">
    <source>
        <dbReference type="ARBA" id="ARBA00022723"/>
    </source>
</evidence>
<keyword evidence="8" id="KW-0234">DNA repair</keyword>